<accession>A0A9P5RE21</accession>
<sequence>MDNTLSQLQRLFFSGFERANHVGNNPRLADAVLPWVPNLEHIKFYRVIQDSVLAIIKHCRQLKSIVQTRDDFSMFAKLGKDAGLQFKTFAAFMRDGTTLRVLAGPRQVVDANEIVEYPWTCGQLELLHCQVGRVERLLAKEEDILGRLSSREDGVGLSFEEHEVIQKYARSLDQHRHVYGRLASLTHLTRLDLSNELRTVRLANEDKHIKAGRPR</sequence>
<dbReference type="Proteomes" id="UP000748756">
    <property type="component" value="Unassembled WGS sequence"/>
</dbReference>
<name>A0A9P5RE21_9FUNG</name>
<reference evidence="1" key="1">
    <citation type="journal article" date="2020" name="Fungal Divers.">
        <title>Resolving the Mortierellaceae phylogeny through synthesis of multi-gene phylogenetics and phylogenomics.</title>
        <authorList>
            <person name="Vandepol N."/>
            <person name="Liber J."/>
            <person name="Desiro A."/>
            <person name="Na H."/>
            <person name="Kennedy M."/>
            <person name="Barry K."/>
            <person name="Grigoriev I.V."/>
            <person name="Miller A.N."/>
            <person name="O'Donnell K."/>
            <person name="Stajich J.E."/>
            <person name="Bonito G."/>
        </authorList>
    </citation>
    <scope>NUCLEOTIDE SEQUENCE</scope>
    <source>
        <strain evidence="1">NRRL 6426</strain>
    </source>
</reference>
<comment type="caution">
    <text evidence="1">The sequence shown here is derived from an EMBL/GenBank/DDBJ whole genome shotgun (WGS) entry which is preliminary data.</text>
</comment>
<evidence type="ECO:0000313" key="2">
    <source>
        <dbReference type="Proteomes" id="UP000748756"/>
    </source>
</evidence>
<dbReference type="AlphaFoldDB" id="A0A9P5RE21"/>
<keyword evidence="2" id="KW-1185">Reference proteome</keyword>
<dbReference type="OrthoDB" id="2357992at2759"/>
<evidence type="ECO:0000313" key="1">
    <source>
        <dbReference type="EMBL" id="KAF9128828.1"/>
    </source>
</evidence>
<organism evidence="1 2">
    <name type="scientific">Linnemannia schmuckeri</name>
    <dbReference type="NCBI Taxonomy" id="64567"/>
    <lineage>
        <taxon>Eukaryota</taxon>
        <taxon>Fungi</taxon>
        <taxon>Fungi incertae sedis</taxon>
        <taxon>Mucoromycota</taxon>
        <taxon>Mortierellomycotina</taxon>
        <taxon>Mortierellomycetes</taxon>
        <taxon>Mortierellales</taxon>
        <taxon>Mortierellaceae</taxon>
        <taxon>Linnemannia</taxon>
    </lineage>
</organism>
<protein>
    <submittedName>
        <fullName evidence="1">Uncharacterized protein</fullName>
    </submittedName>
</protein>
<proteinExistence type="predicted"/>
<dbReference type="EMBL" id="JAAAUQ010002036">
    <property type="protein sequence ID" value="KAF9128828.1"/>
    <property type="molecule type" value="Genomic_DNA"/>
</dbReference>
<gene>
    <name evidence="1" type="ORF">BG015_004280</name>
</gene>
<feature type="non-terminal residue" evidence="1">
    <location>
        <position position="215"/>
    </location>
</feature>